<dbReference type="PANTHER" id="PTHR23082:SF0">
    <property type="entry name" value="GENERAL TRANSCRIPTION FACTOR 3C POLYPEPTIDE 3"/>
    <property type="match status" value="1"/>
</dbReference>
<feature type="signal peptide" evidence="1">
    <location>
        <begin position="1"/>
        <end position="23"/>
    </location>
</feature>
<evidence type="ECO:0000256" key="1">
    <source>
        <dbReference type="SAM" id="SignalP"/>
    </source>
</evidence>
<dbReference type="Pfam" id="PF12895">
    <property type="entry name" value="ANAPC3"/>
    <property type="match status" value="1"/>
</dbReference>
<comment type="caution">
    <text evidence="2">The sequence shown here is derived from an EMBL/GenBank/DDBJ whole genome shotgun (WGS) entry which is preliminary data.</text>
</comment>
<proteinExistence type="predicted"/>
<organism evidence="2 3">
    <name type="scientific">Photobacterium angustum</name>
    <dbReference type="NCBI Taxonomy" id="661"/>
    <lineage>
        <taxon>Bacteria</taxon>
        <taxon>Pseudomonadati</taxon>
        <taxon>Pseudomonadota</taxon>
        <taxon>Gammaproteobacteria</taxon>
        <taxon>Vibrionales</taxon>
        <taxon>Vibrionaceae</taxon>
        <taxon>Photobacterium</taxon>
    </lineage>
</organism>
<dbReference type="Proteomes" id="UP000238730">
    <property type="component" value="Unassembled WGS sequence"/>
</dbReference>
<dbReference type="SUPFAM" id="SSF48452">
    <property type="entry name" value="TPR-like"/>
    <property type="match status" value="2"/>
</dbReference>
<evidence type="ECO:0008006" key="4">
    <source>
        <dbReference type="Google" id="ProtNLM"/>
    </source>
</evidence>
<accession>A0A2S7VLI3</accession>
<dbReference type="PANTHER" id="PTHR23082">
    <property type="entry name" value="TRANSCRIPTION INITIATION FACTOR IIIC TFIIIC , POLYPEPTIDE 3-RELATED"/>
    <property type="match status" value="1"/>
</dbReference>
<dbReference type="GO" id="GO:0000127">
    <property type="term" value="C:transcription factor TFIIIC complex"/>
    <property type="evidence" value="ECO:0007669"/>
    <property type="project" value="TreeGrafter"/>
</dbReference>
<dbReference type="OrthoDB" id="5592888at2"/>
<dbReference type="InterPro" id="IPR019734">
    <property type="entry name" value="TPR_rpt"/>
</dbReference>
<dbReference type="Gene3D" id="1.25.40.10">
    <property type="entry name" value="Tetratricopeptide repeat domain"/>
    <property type="match status" value="3"/>
</dbReference>
<dbReference type="InterPro" id="IPR039340">
    <property type="entry name" value="Tfc4/TFIIIC-102/Sfc4"/>
</dbReference>
<name>A0A2S7VLI3_PHOAN</name>
<dbReference type="InterPro" id="IPR011990">
    <property type="entry name" value="TPR-like_helical_dom_sf"/>
</dbReference>
<keyword evidence="1" id="KW-0732">Signal</keyword>
<protein>
    <recommendedName>
        <fullName evidence="4">Tetratricopeptide repeat protein</fullName>
    </recommendedName>
</protein>
<feature type="chain" id="PRO_5015696779" description="Tetratricopeptide repeat protein" evidence="1">
    <location>
        <begin position="24"/>
        <end position="394"/>
    </location>
</feature>
<dbReference type="RefSeq" id="WP_105062691.1">
    <property type="nucleotide sequence ID" value="NZ_MSCJ01000003.1"/>
</dbReference>
<sequence>MKRLAFIIALTAAASLPLSSAYAGGKLSQSIAVKVQKANNLQLDDKVNQAIDLLVSLKPIEPYDKAFVQRMLGVFYWQQGNPSKAISNLSKAVKSGLLQDDQAWVTQRMLADILLSEQKYSQALPHYYQLTKRIPKSQKGYELWLRIAQSHYQLSQWSKVLSAMKRYDGYKRKDEMSPLSIKLGAQLQLKHWNGATSTLNRLIAIEPTKLNWWQQLANIQLRAGKPADALSTLKLAKYQGVKLTQQDLHRLAQLYAQRGIPERAAKQIAELDGATTSTRLLVEQANYWQMAREWQSAINIWEKAAQRNNRYRWQLAQLLLQEGQYQKALTELNKVKRKDKQSDVELAKVRAYYKLNNFDKAIIHAKQANNIKPSSAASSWIKYLSQMREMEQAS</sequence>
<gene>
    <name evidence="2" type="ORF">BTO08_19010</name>
</gene>
<dbReference type="EMBL" id="MSCJ01000003">
    <property type="protein sequence ID" value="PQJ62938.1"/>
    <property type="molecule type" value="Genomic_DNA"/>
</dbReference>
<dbReference type="SMART" id="SM00028">
    <property type="entry name" value="TPR"/>
    <property type="match status" value="4"/>
</dbReference>
<dbReference type="AlphaFoldDB" id="A0A2S7VLI3"/>
<dbReference type="GO" id="GO:0006383">
    <property type="term" value="P:transcription by RNA polymerase III"/>
    <property type="evidence" value="ECO:0007669"/>
    <property type="project" value="InterPro"/>
</dbReference>
<evidence type="ECO:0000313" key="3">
    <source>
        <dbReference type="Proteomes" id="UP000238730"/>
    </source>
</evidence>
<evidence type="ECO:0000313" key="2">
    <source>
        <dbReference type="EMBL" id="PQJ62938.1"/>
    </source>
</evidence>
<reference evidence="2 3" key="1">
    <citation type="submission" date="2016-12" db="EMBL/GenBank/DDBJ databases">
        <title>Diversity of luminous bacteria.</title>
        <authorList>
            <person name="Yoshizawa S."/>
            <person name="Kogure K."/>
        </authorList>
    </citation>
    <scope>NUCLEOTIDE SEQUENCE [LARGE SCALE GENOMIC DNA]</scope>
    <source>
        <strain evidence="2 3">LC1-200</strain>
    </source>
</reference>